<evidence type="ECO:0000313" key="10">
    <source>
        <dbReference type="EMBL" id="GAC20275.1"/>
    </source>
</evidence>
<comment type="similarity">
    <text evidence="9">Belongs to the LpxL/LpxM/LpxP family.</text>
</comment>
<dbReference type="PANTHER" id="PTHR30606:SF9">
    <property type="entry name" value="LIPID A BIOSYNTHESIS LAUROYLTRANSFERASE"/>
    <property type="match status" value="1"/>
</dbReference>
<dbReference type="GO" id="GO:0009103">
    <property type="term" value="P:lipopolysaccharide biosynthetic process"/>
    <property type="evidence" value="ECO:0007669"/>
    <property type="project" value="UniProtKB-UniRule"/>
</dbReference>
<dbReference type="PANTHER" id="PTHR30606">
    <property type="entry name" value="LIPID A BIOSYNTHESIS LAUROYL ACYLTRANSFERASE"/>
    <property type="match status" value="1"/>
</dbReference>
<feature type="short sequence motif" description="HXXXXD motif" evidence="9">
    <location>
        <begin position="136"/>
        <end position="141"/>
    </location>
</feature>
<sequence>MSAKKVVAPKFEIAFFLPKYWLTWLSILILYSISWLPYKIQQYIGKLLGKLLKVVAKKRYHIAKRNIELCFPDLSAQEQAAMLKANLDNAGMAILETGMGWWWPAWRVDRHAEFEGYEHIEAILAKGKGVLAYAIHNMSLEFASRILGHQYPSVVFYRKHNNRLMEYMQYYGRNRANKYMINKRNVRGLIHALDDGELCIYLPDQDYGRALSEFTPFFAVPEVATTKGSLLFAKQANCETIFLVSIRTDKGYKIIALPGLENFPSGDDKDDVTRINQMIEKMVMIAPEQYLWMHKRFKTRPNADDPSLYD</sequence>
<evidence type="ECO:0000256" key="2">
    <source>
        <dbReference type="ARBA" id="ARBA00022519"/>
    </source>
</evidence>
<dbReference type="UniPathway" id="UPA00360">
    <property type="reaction ID" value="UER00485"/>
</dbReference>
<keyword evidence="3 9" id="KW-0808">Transferase</keyword>
<dbReference type="NCBIfam" id="TIGR02207">
    <property type="entry name" value="lipid_A_htrB"/>
    <property type="match status" value="1"/>
</dbReference>
<evidence type="ECO:0000256" key="4">
    <source>
        <dbReference type="ARBA" id="ARBA00022692"/>
    </source>
</evidence>
<dbReference type="EMBL" id="BAEO01000051">
    <property type="protein sequence ID" value="GAC20275.1"/>
    <property type="molecule type" value="Genomic_DNA"/>
</dbReference>
<evidence type="ECO:0000256" key="7">
    <source>
        <dbReference type="ARBA" id="ARBA00023136"/>
    </source>
</evidence>
<comment type="pathway">
    <text evidence="9">Bacterial outer membrane biogenesis; lipopolysaccharide biosynthesis.</text>
</comment>
<evidence type="ECO:0000256" key="3">
    <source>
        <dbReference type="ARBA" id="ARBA00022679"/>
    </source>
</evidence>
<evidence type="ECO:0000256" key="8">
    <source>
        <dbReference type="ARBA" id="ARBA00023315"/>
    </source>
</evidence>
<evidence type="ECO:0000313" key="11">
    <source>
        <dbReference type="Proteomes" id="UP000006327"/>
    </source>
</evidence>
<dbReference type="PIRSF" id="PIRSF026649">
    <property type="entry name" value="MsbB"/>
    <property type="match status" value="1"/>
</dbReference>
<dbReference type="OrthoDB" id="9803456at2"/>
<gene>
    <name evidence="10" type="primary">ddg</name>
    <name evidence="9" type="synonym">lpxL</name>
    <name evidence="10" type="ORF">GARC_3317</name>
</gene>
<keyword evidence="11" id="KW-1185">Reference proteome</keyword>
<comment type="function">
    <text evidence="9">Catalyzes the transfer of an acyl chain from an acyl-[acyl-carrier-protein] (ACP) to a Kdo(2)-lipid IV(A) to form a Kdo(2)-(acyl)-lipid IV(A).</text>
</comment>
<dbReference type="eggNOG" id="COG1560">
    <property type="taxonomic scope" value="Bacteria"/>
</dbReference>
<protein>
    <recommendedName>
        <fullName evidence="9">Lipid A biosynthesis acyltransferase</fullName>
        <ecNumber evidence="9">2.3.1.241</ecNumber>
    </recommendedName>
    <alternativeName>
        <fullName evidence="9">Kdo(2)-lipid IV(A) acyltransferase</fullName>
    </alternativeName>
</protein>
<evidence type="ECO:0000256" key="9">
    <source>
        <dbReference type="HAMAP-Rule" id="MF_01942"/>
    </source>
</evidence>
<keyword evidence="1 9" id="KW-1003">Cell membrane</keyword>
<dbReference type="RefSeq" id="WP_007622040.1">
    <property type="nucleotide sequence ID" value="NZ_BAEO01000051.1"/>
</dbReference>
<proteinExistence type="inferred from homology"/>
<dbReference type="GO" id="GO:0005886">
    <property type="term" value="C:plasma membrane"/>
    <property type="evidence" value="ECO:0007669"/>
    <property type="project" value="UniProtKB-SubCell"/>
</dbReference>
<comment type="pathway">
    <text evidence="9">Glycolipid biosynthesis; KDO(2)-lipid A biosynthesis; KDO(2)-lipid A from CMP-3-deoxy-D-manno-octulosonate and lipid IV(A): step 3/4.</text>
</comment>
<comment type="caution">
    <text evidence="10">The sequence shown here is derived from an EMBL/GenBank/DDBJ whole genome shotgun (WGS) entry which is preliminary data.</text>
</comment>
<reference evidence="10 11" key="1">
    <citation type="journal article" date="2017" name="Antonie Van Leeuwenhoek">
        <title>Rhizobium rhizosphaerae sp. nov., a novel species isolated from rice rhizosphere.</title>
        <authorList>
            <person name="Zhao J.J."/>
            <person name="Zhang J."/>
            <person name="Zhang R.J."/>
            <person name="Zhang C.W."/>
            <person name="Yin H.Q."/>
            <person name="Zhang X.X."/>
        </authorList>
    </citation>
    <scope>NUCLEOTIDE SEQUENCE [LARGE SCALE GENOMIC DNA]</scope>
    <source>
        <strain evidence="10 11">BSs20135</strain>
    </source>
</reference>
<evidence type="ECO:0000256" key="6">
    <source>
        <dbReference type="ARBA" id="ARBA00022989"/>
    </source>
</evidence>
<keyword evidence="5 9" id="KW-0448">Lipopolysaccharide biosynthesis</keyword>
<dbReference type="GO" id="GO:0036104">
    <property type="term" value="P:Kdo2-lipid A biosynthetic process"/>
    <property type="evidence" value="ECO:0007669"/>
    <property type="project" value="UniProtKB-UniRule"/>
</dbReference>
<dbReference type="GO" id="GO:0008913">
    <property type="term" value="F:Kdo2-lipid IVA acyltransferase activity"/>
    <property type="evidence" value="ECO:0007669"/>
    <property type="project" value="UniProtKB-EC"/>
</dbReference>
<dbReference type="InterPro" id="IPR004960">
    <property type="entry name" value="LipA_acyltrans"/>
</dbReference>
<dbReference type="CDD" id="cd07984">
    <property type="entry name" value="LPLAT_LABLAT-like"/>
    <property type="match status" value="1"/>
</dbReference>
<keyword evidence="4 9" id="KW-0812">Transmembrane</keyword>
<evidence type="ECO:0000256" key="1">
    <source>
        <dbReference type="ARBA" id="ARBA00022475"/>
    </source>
</evidence>
<dbReference type="UniPathway" id="UPA00030"/>
<dbReference type="GO" id="GO:0009245">
    <property type="term" value="P:lipid A biosynthetic process"/>
    <property type="evidence" value="ECO:0007669"/>
    <property type="project" value="InterPro"/>
</dbReference>
<keyword evidence="8 9" id="KW-0012">Acyltransferase</keyword>
<comment type="catalytic activity">
    <reaction evidence="9">
        <text>an alpha-Kdo-(2-&gt;4)-alpha-Kdo-(2-&gt;6)-lipid IVA + a fatty acyl-[ACP] = an alpha-Kdo-(2-&gt;4)-alpha-Kdo-(2-&gt;6)-(acyl)-lipid IVA + holo-[ACP]</text>
        <dbReference type="Rhea" id="RHEA:69396"/>
        <dbReference type="Rhea" id="RHEA-COMP:9685"/>
        <dbReference type="Rhea" id="RHEA-COMP:14125"/>
        <dbReference type="ChEBI" id="CHEBI:64479"/>
        <dbReference type="ChEBI" id="CHEBI:138651"/>
        <dbReference type="ChEBI" id="CHEBI:176429"/>
        <dbReference type="ChEBI" id="CHEBI:176430"/>
        <dbReference type="EC" id="2.3.1.241"/>
    </reaction>
</comment>
<comment type="subcellular location">
    <subcellularLocation>
        <location evidence="9">Cell inner membrane</location>
        <topology evidence="9">Single-pass membrane protein</topology>
    </subcellularLocation>
</comment>
<evidence type="ECO:0000256" key="5">
    <source>
        <dbReference type="ARBA" id="ARBA00022985"/>
    </source>
</evidence>
<name>K6ZA04_9ALTE</name>
<accession>K6ZA04</accession>
<dbReference type="InterPro" id="IPR011920">
    <property type="entry name" value="Lipid_A_LpxL_LpxP"/>
</dbReference>
<feature type="transmembrane region" description="Helical" evidence="9">
    <location>
        <begin position="20"/>
        <end position="38"/>
    </location>
</feature>
<dbReference type="STRING" id="493475.GARC_3317"/>
<dbReference type="HAMAP" id="MF_01942">
    <property type="entry name" value="Lipid_A_LpxL_LpxP"/>
    <property type="match status" value="1"/>
</dbReference>
<keyword evidence="2 9" id="KW-0997">Cell inner membrane</keyword>
<organism evidence="10 11">
    <name type="scientific">Paraglaciecola arctica BSs20135</name>
    <dbReference type="NCBI Taxonomy" id="493475"/>
    <lineage>
        <taxon>Bacteria</taxon>
        <taxon>Pseudomonadati</taxon>
        <taxon>Pseudomonadota</taxon>
        <taxon>Gammaproteobacteria</taxon>
        <taxon>Alteromonadales</taxon>
        <taxon>Alteromonadaceae</taxon>
        <taxon>Paraglaciecola</taxon>
    </lineage>
</organism>
<keyword evidence="6 9" id="KW-1133">Transmembrane helix</keyword>
<dbReference type="Pfam" id="PF03279">
    <property type="entry name" value="Lip_A_acyltrans"/>
    <property type="match status" value="1"/>
</dbReference>
<dbReference type="Proteomes" id="UP000006327">
    <property type="component" value="Unassembled WGS sequence"/>
</dbReference>
<keyword evidence="7 9" id="KW-0472">Membrane</keyword>
<dbReference type="AlphaFoldDB" id="K6ZA04"/>
<dbReference type="EC" id="2.3.1.241" evidence="9"/>